<dbReference type="EMBL" id="PDUG01000005">
    <property type="protein sequence ID" value="PIC22928.1"/>
    <property type="molecule type" value="Genomic_DNA"/>
</dbReference>
<reference evidence="3" key="1">
    <citation type="submission" date="2017-10" db="EMBL/GenBank/DDBJ databases">
        <title>Rapid genome shrinkage in a self-fertile nematode reveals novel sperm competition proteins.</title>
        <authorList>
            <person name="Yin D."/>
            <person name="Schwarz E.M."/>
            <person name="Thomas C.G."/>
            <person name="Felde R.L."/>
            <person name="Korf I.F."/>
            <person name="Cutter A.D."/>
            <person name="Schartner C.M."/>
            <person name="Ralston E.J."/>
            <person name="Meyer B.J."/>
            <person name="Haag E.S."/>
        </authorList>
    </citation>
    <scope>NUCLEOTIDE SEQUENCE [LARGE SCALE GENOMIC DNA]</scope>
    <source>
        <strain evidence="3">JU1422</strain>
    </source>
</reference>
<feature type="region of interest" description="Disordered" evidence="1">
    <location>
        <begin position="1"/>
        <end position="58"/>
    </location>
</feature>
<feature type="compositionally biased region" description="Basic and acidic residues" evidence="1">
    <location>
        <begin position="1"/>
        <end position="28"/>
    </location>
</feature>
<dbReference type="Proteomes" id="UP000230233">
    <property type="component" value="Chromosome V"/>
</dbReference>
<dbReference type="STRING" id="1611254.A0A2G5T6T2"/>
<organism evidence="2 3">
    <name type="scientific">Caenorhabditis nigoni</name>
    <dbReference type="NCBI Taxonomy" id="1611254"/>
    <lineage>
        <taxon>Eukaryota</taxon>
        <taxon>Metazoa</taxon>
        <taxon>Ecdysozoa</taxon>
        <taxon>Nematoda</taxon>
        <taxon>Chromadorea</taxon>
        <taxon>Rhabditida</taxon>
        <taxon>Rhabditina</taxon>
        <taxon>Rhabditomorpha</taxon>
        <taxon>Rhabditoidea</taxon>
        <taxon>Rhabditidae</taxon>
        <taxon>Peloderinae</taxon>
        <taxon>Caenorhabditis</taxon>
    </lineage>
</organism>
<evidence type="ECO:0000313" key="2">
    <source>
        <dbReference type="EMBL" id="PIC22928.1"/>
    </source>
</evidence>
<evidence type="ECO:0000313" key="3">
    <source>
        <dbReference type="Proteomes" id="UP000230233"/>
    </source>
</evidence>
<keyword evidence="3" id="KW-1185">Reference proteome</keyword>
<gene>
    <name evidence="2" type="primary">Cnig_chr_V.g16807</name>
    <name evidence="2" type="ORF">B9Z55_016807</name>
</gene>
<comment type="caution">
    <text evidence="2">The sequence shown here is derived from an EMBL/GenBank/DDBJ whole genome shotgun (WGS) entry which is preliminary data.</text>
</comment>
<accession>A0A2G5T6T2</accession>
<evidence type="ECO:0000256" key="1">
    <source>
        <dbReference type="SAM" id="MobiDB-lite"/>
    </source>
</evidence>
<protein>
    <submittedName>
        <fullName evidence="2">Uncharacterized protein</fullName>
    </submittedName>
</protein>
<name>A0A2G5T6T2_9PELO</name>
<dbReference type="AlphaFoldDB" id="A0A2G5T6T2"/>
<dbReference type="OrthoDB" id="5840023at2759"/>
<sequence length="393" mass="45249">MERIKREAAENRDREAEELAQKEIREIKSTASSKLSEGLSHERTQHLKNLKKEEEEREDFMKKYQQLKEEEARKHQEKLAQKLAQAEERVNDAGSKCDVVTQMALDKLMDASLQINEEYKKIEKEIVEANAQNAVIEVDVTRRCFDEVDAQKDKDEFLSEKRSEELIKQHIAIQKEEEAVFSAERAQRKENATLTIAEIRNDLKEQQKIGMFNLAIQQSANDRKNRARVNAKIMEVKNLLEELDRWFMKISGVLEATPEIYEKLKSNKKAATRCHLGRFSEILSSISTKLSEVEQNLASLELKDVEMDDVIRAIKTQISSFGQVIAYLRLMLELDGVNIDSAKAKEFAALKSTLFDSINGMKLVPENRRAIQAQIQQRQEGTMPNVEIQAIEN</sequence>
<proteinExistence type="predicted"/>
<feature type="compositionally biased region" description="Basic and acidic residues" evidence="1">
    <location>
        <begin position="39"/>
        <end position="58"/>
    </location>
</feature>